<dbReference type="Pfam" id="PF22594">
    <property type="entry name" value="GTP-eEF1A_C"/>
    <property type="match status" value="1"/>
</dbReference>
<proteinExistence type="inferred from homology"/>
<evidence type="ECO:0000256" key="6">
    <source>
        <dbReference type="ARBA" id="ARBA00023134"/>
    </source>
</evidence>
<dbReference type="Pfam" id="PF00009">
    <property type="entry name" value="GTP_EFTU"/>
    <property type="match status" value="1"/>
</dbReference>
<name>A0AAV8ZL34_9CUCU</name>
<dbReference type="AlphaFoldDB" id="A0AAV8ZL34"/>
<accession>A0AAV8ZL34</accession>
<comment type="caution">
    <text evidence="8">The sequence shown here is derived from an EMBL/GenBank/DDBJ whole genome shotgun (WGS) entry which is preliminary data.</text>
</comment>
<protein>
    <recommendedName>
        <fullName evidence="7">Tr-type G domain-containing protein</fullName>
    </recommendedName>
</protein>
<keyword evidence="4" id="KW-0597">Phosphoprotein</keyword>
<keyword evidence="3" id="KW-0963">Cytoplasm</keyword>
<evidence type="ECO:0000313" key="9">
    <source>
        <dbReference type="Proteomes" id="UP001162156"/>
    </source>
</evidence>
<evidence type="ECO:0000256" key="1">
    <source>
        <dbReference type="ARBA" id="ARBA00004496"/>
    </source>
</evidence>
<dbReference type="SUPFAM" id="SSF50447">
    <property type="entry name" value="Translation proteins"/>
    <property type="match status" value="1"/>
</dbReference>
<dbReference type="InterPro" id="IPR004161">
    <property type="entry name" value="EFTu-like_2"/>
</dbReference>
<evidence type="ECO:0000256" key="2">
    <source>
        <dbReference type="ARBA" id="ARBA00007249"/>
    </source>
</evidence>
<dbReference type="SUPFAM" id="SSF50465">
    <property type="entry name" value="EF-Tu/eEF-1alpha/eIF2-gamma C-terminal domain"/>
    <property type="match status" value="1"/>
</dbReference>
<dbReference type="EMBL" id="JANEYF010001318">
    <property type="protein sequence ID" value="KAJ8964738.1"/>
    <property type="molecule type" value="Genomic_DNA"/>
</dbReference>
<dbReference type="FunFam" id="2.40.30.10:FF:000020">
    <property type="entry name" value="Translation elongation factor EF-1"/>
    <property type="match status" value="1"/>
</dbReference>
<dbReference type="PROSITE" id="PS51722">
    <property type="entry name" value="G_TR_2"/>
    <property type="match status" value="1"/>
</dbReference>
<comment type="subcellular location">
    <subcellularLocation>
        <location evidence="1">Cytoplasm</location>
    </subcellularLocation>
</comment>
<dbReference type="InterPro" id="IPR054696">
    <property type="entry name" value="GTP-eEF1A_C"/>
</dbReference>
<dbReference type="FunFam" id="2.40.30.10:FF:000035">
    <property type="entry name" value="HBS1-like translational GTPase"/>
    <property type="match status" value="1"/>
</dbReference>
<dbReference type="SUPFAM" id="SSF52540">
    <property type="entry name" value="P-loop containing nucleoside triphosphate hydrolases"/>
    <property type="match status" value="1"/>
</dbReference>
<dbReference type="CDD" id="cd04093">
    <property type="entry name" value="HBS1_C_III"/>
    <property type="match status" value="1"/>
</dbReference>
<evidence type="ECO:0000256" key="5">
    <source>
        <dbReference type="ARBA" id="ARBA00022741"/>
    </source>
</evidence>
<comment type="similarity">
    <text evidence="2">Belongs to the TRAFAC class translation factor GTPase superfamily. Classic translation factor GTPase family. EF-Tu/EF-1A subfamily.</text>
</comment>
<organism evidence="8 9">
    <name type="scientific">Rhamnusium bicolor</name>
    <dbReference type="NCBI Taxonomy" id="1586634"/>
    <lineage>
        <taxon>Eukaryota</taxon>
        <taxon>Metazoa</taxon>
        <taxon>Ecdysozoa</taxon>
        <taxon>Arthropoda</taxon>
        <taxon>Hexapoda</taxon>
        <taxon>Insecta</taxon>
        <taxon>Pterygota</taxon>
        <taxon>Neoptera</taxon>
        <taxon>Endopterygota</taxon>
        <taxon>Coleoptera</taxon>
        <taxon>Polyphaga</taxon>
        <taxon>Cucujiformia</taxon>
        <taxon>Chrysomeloidea</taxon>
        <taxon>Cerambycidae</taxon>
        <taxon>Lepturinae</taxon>
        <taxon>Rhagiini</taxon>
        <taxon>Rhamnusium</taxon>
    </lineage>
</organism>
<sequence length="330" mass="35681">MISGAGQADVALLVVDATRGEFETGFDYGGQTREHALLVRSLGVTQLAVAINKLDTVSWSKERFEDIIKKLRAFLKQAGFKESDVTFVPCSGLTGQNLISKPTENSLVAWYNGPCLLDVIDNFRSPERPVSKPFRLSVNDIFKGTGSAFCVSGRIETGILSVGDRVLVCPNRESAVVKSLTVEEVSQSIVFAGDQATVTLAGIEMQNVSVGNILCDPQNPVQVAMKFQARIVVFNVTVPITKGFSVVLHHQSLVEPAVVSKLISQLNKSTGEILKKHPRFLGNNSSAIVEIQVSRPIALELYSECKELGRVMLRVAGVTIAAGLITKIIL</sequence>
<dbReference type="Gene3D" id="3.40.50.300">
    <property type="entry name" value="P-loop containing nucleotide triphosphate hydrolases"/>
    <property type="match status" value="1"/>
</dbReference>
<dbReference type="GO" id="GO:0005525">
    <property type="term" value="F:GTP binding"/>
    <property type="evidence" value="ECO:0007669"/>
    <property type="project" value="UniProtKB-KW"/>
</dbReference>
<evidence type="ECO:0000256" key="4">
    <source>
        <dbReference type="ARBA" id="ARBA00022553"/>
    </source>
</evidence>
<dbReference type="Pfam" id="PF03144">
    <property type="entry name" value="GTP_EFTU_D2"/>
    <property type="match status" value="1"/>
</dbReference>
<evidence type="ECO:0000313" key="8">
    <source>
        <dbReference type="EMBL" id="KAJ8964738.1"/>
    </source>
</evidence>
<evidence type="ECO:0000259" key="7">
    <source>
        <dbReference type="PROSITE" id="PS51722"/>
    </source>
</evidence>
<dbReference type="InterPro" id="IPR000795">
    <property type="entry name" value="T_Tr_GTP-bd_dom"/>
</dbReference>
<dbReference type="InterPro" id="IPR050100">
    <property type="entry name" value="TRAFAC_GTPase_members"/>
</dbReference>
<dbReference type="GO" id="GO:0005737">
    <property type="term" value="C:cytoplasm"/>
    <property type="evidence" value="ECO:0007669"/>
    <property type="project" value="UniProtKB-SubCell"/>
</dbReference>
<dbReference type="InterPro" id="IPR009001">
    <property type="entry name" value="Transl_elong_EF1A/Init_IF2_C"/>
</dbReference>
<dbReference type="PANTHER" id="PTHR23115">
    <property type="entry name" value="TRANSLATION FACTOR"/>
    <property type="match status" value="1"/>
</dbReference>
<keyword evidence="6" id="KW-0342">GTP-binding</keyword>
<reference evidence="8" key="1">
    <citation type="journal article" date="2023" name="Insect Mol. Biol.">
        <title>Genome sequencing provides insights into the evolution of gene families encoding plant cell wall-degrading enzymes in longhorned beetles.</title>
        <authorList>
            <person name="Shin N.R."/>
            <person name="Okamura Y."/>
            <person name="Kirsch R."/>
            <person name="Pauchet Y."/>
        </authorList>
    </citation>
    <scope>NUCLEOTIDE SEQUENCE</scope>
    <source>
        <strain evidence="8">RBIC_L_NR</strain>
    </source>
</reference>
<feature type="domain" description="Tr-type G" evidence="7">
    <location>
        <begin position="1"/>
        <end position="130"/>
    </location>
</feature>
<keyword evidence="5" id="KW-0547">Nucleotide-binding</keyword>
<evidence type="ECO:0000256" key="3">
    <source>
        <dbReference type="ARBA" id="ARBA00022490"/>
    </source>
</evidence>
<keyword evidence="9" id="KW-1185">Reference proteome</keyword>
<dbReference type="CDD" id="cd16267">
    <property type="entry name" value="HBS1-like_II"/>
    <property type="match status" value="1"/>
</dbReference>
<dbReference type="GO" id="GO:0003924">
    <property type="term" value="F:GTPase activity"/>
    <property type="evidence" value="ECO:0007669"/>
    <property type="project" value="InterPro"/>
</dbReference>
<gene>
    <name evidence="8" type="ORF">NQ314_004669</name>
</gene>
<dbReference type="InterPro" id="IPR027417">
    <property type="entry name" value="P-loop_NTPase"/>
</dbReference>
<dbReference type="Proteomes" id="UP001162156">
    <property type="component" value="Unassembled WGS sequence"/>
</dbReference>
<dbReference type="InterPro" id="IPR009000">
    <property type="entry name" value="Transl_B-barrel_sf"/>
</dbReference>
<dbReference type="Gene3D" id="2.40.30.10">
    <property type="entry name" value="Translation factors"/>
    <property type="match status" value="2"/>
</dbReference>